<name>A0ABV3REA3_9SPHN</name>
<dbReference type="NCBIfam" id="TIGR01845">
    <property type="entry name" value="outer_NodT"/>
    <property type="match status" value="1"/>
</dbReference>
<protein>
    <submittedName>
        <fullName evidence="4">Efflux transporter outer membrane subunit</fullName>
    </submittedName>
</protein>
<dbReference type="Gene3D" id="1.20.1600.10">
    <property type="entry name" value="Outer membrane efflux proteins (OEP)"/>
    <property type="match status" value="1"/>
</dbReference>
<dbReference type="InterPro" id="IPR010131">
    <property type="entry name" value="MdtP/NodT-like"/>
</dbReference>
<dbReference type="Gene3D" id="2.20.200.10">
    <property type="entry name" value="Outer membrane efflux proteins (OEP)"/>
    <property type="match status" value="1"/>
</dbReference>
<evidence type="ECO:0000256" key="3">
    <source>
        <dbReference type="SAM" id="Coils"/>
    </source>
</evidence>
<keyword evidence="2" id="KW-0732">Signal</keyword>
<dbReference type="PANTHER" id="PTHR30203:SF32">
    <property type="entry name" value="CATION EFFLUX SYSTEM PROTEIN CUSC"/>
    <property type="match status" value="1"/>
</dbReference>
<gene>
    <name evidence="4" type="ORF">ABUH87_14915</name>
</gene>
<keyword evidence="2" id="KW-1134">Transmembrane beta strand</keyword>
<keyword evidence="2" id="KW-0812">Transmembrane</keyword>
<evidence type="ECO:0000256" key="1">
    <source>
        <dbReference type="ARBA" id="ARBA00007613"/>
    </source>
</evidence>
<reference evidence="4 5" key="1">
    <citation type="submission" date="2024-06" db="EMBL/GenBank/DDBJ databases">
        <title>Novosphingobium rhizovicinus M1R2S20.</title>
        <authorList>
            <person name="Sun J.-Q."/>
        </authorList>
    </citation>
    <scope>NUCLEOTIDE SEQUENCE [LARGE SCALE GENOMIC DNA]</scope>
    <source>
        <strain evidence="4 5">M1R2S20</strain>
    </source>
</reference>
<proteinExistence type="inferred from homology"/>
<organism evidence="4 5">
    <name type="scientific">Novosphingobium rhizovicinum</name>
    <dbReference type="NCBI Taxonomy" id="3228928"/>
    <lineage>
        <taxon>Bacteria</taxon>
        <taxon>Pseudomonadati</taxon>
        <taxon>Pseudomonadota</taxon>
        <taxon>Alphaproteobacteria</taxon>
        <taxon>Sphingomonadales</taxon>
        <taxon>Sphingomonadaceae</taxon>
        <taxon>Novosphingobium</taxon>
    </lineage>
</organism>
<dbReference type="InterPro" id="IPR003423">
    <property type="entry name" value="OMP_efflux"/>
</dbReference>
<comment type="similarity">
    <text evidence="1 2">Belongs to the outer membrane factor (OMF) (TC 1.B.17) family.</text>
</comment>
<dbReference type="PROSITE" id="PS51257">
    <property type="entry name" value="PROKAR_LIPOPROTEIN"/>
    <property type="match status" value="1"/>
</dbReference>
<keyword evidence="2" id="KW-0449">Lipoprotein</keyword>
<dbReference type="Proteomes" id="UP001556118">
    <property type="component" value="Unassembled WGS sequence"/>
</dbReference>
<dbReference type="PANTHER" id="PTHR30203">
    <property type="entry name" value="OUTER MEMBRANE CATION EFFLUX PROTEIN"/>
    <property type="match status" value="1"/>
</dbReference>
<dbReference type="RefSeq" id="WP_367774876.1">
    <property type="nucleotide sequence ID" value="NZ_JBFNXR010000052.1"/>
</dbReference>
<accession>A0ABV3REA3</accession>
<sequence length="477" mass="51596">MRKAAILACMVLGGCNLAPAFDRPPPPIAPAYPKTSPPEGQAVALASELSWQAFFRDARLQELVQTALERNRDLAQAYARIEQARAQYRIQAADRLPTVDANTSGTRARQPLSALGASGAALPEGAPDGVTFNQFSANVGVSAFELDLWGRVRNLSEAQRQRWLASVEGARAFRLSLIAQVAAAYFDIRAGEERIRLAERSLEGRREGVRIANLRLDAGVTSTVDYDQSVLLLTQAETELAQIQLQTEQSRNLLDVLTGGPVTEPLPPPASLSAQLVPIAPGLPSDLLTRRPDVLEAEYNLRAANADIGAARAAFFPSISLTGLFGFASNSLDALFNSGNRSWSFGGAGALPIFDWGRREGQLEVNRARAEELAAAYQRTVQGAFREVADALVARQRLAEQIESQTRTLEAQRRLARTAGLRYENGIAIYLEVLDAERNLFAAEQALIQLRATELQNAVTLYTALGGGLEPPVSPAE</sequence>
<keyword evidence="5" id="KW-1185">Reference proteome</keyword>
<dbReference type="Pfam" id="PF02321">
    <property type="entry name" value="OEP"/>
    <property type="match status" value="2"/>
</dbReference>
<keyword evidence="3" id="KW-0175">Coiled coil</keyword>
<feature type="coiled-coil region" evidence="3">
    <location>
        <begin position="64"/>
        <end position="91"/>
    </location>
</feature>
<dbReference type="SUPFAM" id="SSF56954">
    <property type="entry name" value="Outer membrane efflux proteins (OEP)"/>
    <property type="match status" value="1"/>
</dbReference>
<evidence type="ECO:0000256" key="2">
    <source>
        <dbReference type="RuleBase" id="RU362097"/>
    </source>
</evidence>
<feature type="chain" id="PRO_5044987751" evidence="2">
    <location>
        <begin position="21"/>
        <end position="477"/>
    </location>
</feature>
<comment type="subcellular location">
    <subcellularLocation>
        <location evidence="2">Cell membrane</location>
        <topology evidence="2">Lipid-anchor</topology>
    </subcellularLocation>
</comment>
<keyword evidence="2" id="KW-0472">Membrane</keyword>
<comment type="caution">
    <text evidence="4">The sequence shown here is derived from an EMBL/GenBank/DDBJ whole genome shotgun (WGS) entry which is preliminary data.</text>
</comment>
<evidence type="ECO:0000313" key="4">
    <source>
        <dbReference type="EMBL" id="MEW9856428.1"/>
    </source>
</evidence>
<dbReference type="EMBL" id="JBFNXR010000052">
    <property type="protein sequence ID" value="MEW9856428.1"/>
    <property type="molecule type" value="Genomic_DNA"/>
</dbReference>
<feature type="signal peptide" evidence="2">
    <location>
        <begin position="1"/>
        <end position="20"/>
    </location>
</feature>
<evidence type="ECO:0000313" key="5">
    <source>
        <dbReference type="Proteomes" id="UP001556118"/>
    </source>
</evidence>
<keyword evidence="2" id="KW-0564">Palmitate</keyword>